<organism evidence="7">
    <name type="scientific">freshwater metagenome</name>
    <dbReference type="NCBI Taxonomy" id="449393"/>
    <lineage>
        <taxon>unclassified sequences</taxon>
        <taxon>metagenomes</taxon>
        <taxon>ecological metagenomes</taxon>
    </lineage>
</organism>
<dbReference type="PANTHER" id="PTHR34296:SF2">
    <property type="entry name" value="ABC TRANSPORTER GUANOSINE-BINDING PROTEIN NUPN"/>
    <property type="match status" value="1"/>
</dbReference>
<keyword evidence="2" id="KW-1003">Cell membrane</keyword>
<evidence type="ECO:0000259" key="6">
    <source>
        <dbReference type="Pfam" id="PF02608"/>
    </source>
</evidence>
<gene>
    <name evidence="7" type="ORF">UFOPK1726_00938</name>
</gene>
<keyword evidence="5" id="KW-0449">Lipoprotein</keyword>
<dbReference type="InterPro" id="IPR003760">
    <property type="entry name" value="PnrA-like"/>
</dbReference>
<dbReference type="Gene3D" id="3.40.50.2300">
    <property type="match status" value="2"/>
</dbReference>
<evidence type="ECO:0000256" key="4">
    <source>
        <dbReference type="ARBA" id="ARBA00023136"/>
    </source>
</evidence>
<proteinExistence type="predicted"/>
<sequence length="181" mass="18661">MEIDLIKAFQAGYEQGAKAVNPDIEIQVAYMGPAGDNSAWNAPDRAKIATEGMIDSGVDIVYAAAGGSGLGMHQAIAAAGGSAAGYWGIGVDSDEYVLPARAEFKDNIITSMLKRVDVSVYEVIKSVVDGAPLSGIVNFDLSREGVGYSSSNPAVAPLATVADEYAAKIISGEIVVSSTLD</sequence>
<reference evidence="7" key="1">
    <citation type="submission" date="2020-05" db="EMBL/GenBank/DDBJ databases">
        <authorList>
            <person name="Chiriac C."/>
            <person name="Salcher M."/>
            <person name="Ghai R."/>
            <person name="Kavagutti S V."/>
        </authorList>
    </citation>
    <scope>NUCLEOTIDE SEQUENCE</scope>
</reference>
<evidence type="ECO:0000256" key="2">
    <source>
        <dbReference type="ARBA" id="ARBA00022475"/>
    </source>
</evidence>
<evidence type="ECO:0000256" key="3">
    <source>
        <dbReference type="ARBA" id="ARBA00022729"/>
    </source>
</evidence>
<dbReference type="Pfam" id="PF02608">
    <property type="entry name" value="Bmp"/>
    <property type="match status" value="1"/>
</dbReference>
<keyword evidence="3" id="KW-0732">Signal</keyword>
<dbReference type="GO" id="GO:0005886">
    <property type="term" value="C:plasma membrane"/>
    <property type="evidence" value="ECO:0007669"/>
    <property type="project" value="UniProtKB-SubCell"/>
</dbReference>
<evidence type="ECO:0000256" key="1">
    <source>
        <dbReference type="ARBA" id="ARBA00004236"/>
    </source>
</evidence>
<dbReference type="PANTHER" id="PTHR34296">
    <property type="entry name" value="TRANSCRIPTIONAL ACTIVATOR PROTEIN MED"/>
    <property type="match status" value="1"/>
</dbReference>
<evidence type="ECO:0000256" key="5">
    <source>
        <dbReference type="ARBA" id="ARBA00023288"/>
    </source>
</evidence>
<keyword evidence="4" id="KW-0472">Membrane</keyword>
<name>A0A6J6EYF5_9ZZZZ</name>
<evidence type="ECO:0000313" key="7">
    <source>
        <dbReference type="EMBL" id="CAB4581196.1"/>
    </source>
</evidence>
<accession>A0A6J6EYF5</accession>
<protein>
    <submittedName>
        <fullName evidence="7">Unannotated protein</fullName>
    </submittedName>
</protein>
<dbReference type="InterPro" id="IPR050957">
    <property type="entry name" value="BMP_lipoprotein"/>
</dbReference>
<feature type="domain" description="ABC transporter substrate-binding protein PnrA-like" evidence="6">
    <location>
        <begin position="1"/>
        <end position="177"/>
    </location>
</feature>
<dbReference type="AlphaFoldDB" id="A0A6J6EYF5"/>
<comment type="subcellular location">
    <subcellularLocation>
        <location evidence="1">Cell membrane</location>
    </subcellularLocation>
</comment>
<dbReference type="EMBL" id="CAEZTT010000115">
    <property type="protein sequence ID" value="CAB4581196.1"/>
    <property type="molecule type" value="Genomic_DNA"/>
</dbReference>